<evidence type="ECO:0000256" key="1">
    <source>
        <dbReference type="ARBA" id="ARBA00004141"/>
    </source>
</evidence>
<comment type="subcellular location">
    <subcellularLocation>
        <location evidence="1">Membrane</location>
        <topology evidence="1">Multi-pass membrane protein</topology>
    </subcellularLocation>
</comment>
<keyword evidence="3 10" id="KW-0812">Transmembrane</keyword>
<keyword evidence="5" id="KW-0863">Zinc-finger</keyword>
<evidence type="ECO:0000259" key="11">
    <source>
        <dbReference type="PROSITE" id="PS51292"/>
    </source>
</evidence>
<feature type="domain" description="RING-CH-type" evidence="11">
    <location>
        <begin position="82"/>
        <end position="145"/>
    </location>
</feature>
<keyword evidence="4" id="KW-0479">Metal-binding</keyword>
<dbReference type="InterPro" id="IPR011016">
    <property type="entry name" value="Znf_RING-CH"/>
</dbReference>
<keyword evidence="7" id="KW-0862">Zinc</keyword>
<evidence type="ECO:0000313" key="12">
    <source>
        <dbReference type="EMBL" id="OMJ92795.1"/>
    </source>
</evidence>
<evidence type="ECO:0000256" key="8">
    <source>
        <dbReference type="ARBA" id="ARBA00022989"/>
    </source>
</evidence>
<keyword evidence="8 10" id="KW-1133">Transmembrane helix</keyword>
<evidence type="ECO:0000256" key="5">
    <source>
        <dbReference type="ARBA" id="ARBA00022771"/>
    </source>
</evidence>
<keyword evidence="13" id="KW-1185">Reference proteome</keyword>
<organism evidence="12 13">
    <name type="scientific">Stentor coeruleus</name>
    <dbReference type="NCBI Taxonomy" id="5963"/>
    <lineage>
        <taxon>Eukaryota</taxon>
        <taxon>Sar</taxon>
        <taxon>Alveolata</taxon>
        <taxon>Ciliophora</taxon>
        <taxon>Postciliodesmatophora</taxon>
        <taxon>Heterotrichea</taxon>
        <taxon>Heterotrichida</taxon>
        <taxon>Stentoridae</taxon>
        <taxon>Stentor</taxon>
    </lineage>
</organism>
<evidence type="ECO:0000256" key="4">
    <source>
        <dbReference type="ARBA" id="ARBA00022723"/>
    </source>
</evidence>
<dbReference type="SUPFAM" id="SSF57850">
    <property type="entry name" value="RING/U-box"/>
    <property type="match status" value="1"/>
</dbReference>
<keyword evidence="2" id="KW-0808">Transferase</keyword>
<reference evidence="12 13" key="1">
    <citation type="submission" date="2016-11" db="EMBL/GenBank/DDBJ databases">
        <title>The macronuclear genome of Stentor coeruleus: a giant cell with tiny introns.</title>
        <authorList>
            <person name="Slabodnick M."/>
            <person name="Ruby J.G."/>
            <person name="Reiff S.B."/>
            <person name="Swart E.C."/>
            <person name="Gosai S."/>
            <person name="Prabakaran S."/>
            <person name="Witkowska E."/>
            <person name="Larue G.E."/>
            <person name="Fisher S."/>
            <person name="Freeman R.M."/>
            <person name="Gunawardena J."/>
            <person name="Chu W."/>
            <person name="Stover N.A."/>
            <person name="Gregory B.D."/>
            <person name="Nowacki M."/>
            <person name="Derisi J."/>
            <person name="Roy S.W."/>
            <person name="Marshall W.F."/>
            <person name="Sood P."/>
        </authorList>
    </citation>
    <scope>NUCLEOTIDE SEQUENCE [LARGE SCALE GENOMIC DNA]</scope>
    <source>
        <strain evidence="12">WM001</strain>
    </source>
</reference>
<dbReference type="InterPro" id="IPR013083">
    <property type="entry name" value="Znf_RING/FYVE/PHD"/>
</dbReference>
<keyword evidence="9 10" id="KW-0472">Membrane</keyword>
<dbReference type="OrthoDB" id="273089at2759"/>
<evidence type="ECO:0000256" key="7">
    <source>
        <dbReference type="ARBA" id="ARBA00022833"/>
    </source>
</evidence>
<evidence type="ECO:0000256" key="3">
    <source>
        <dbReference type="ARBA" id="ARBA00022692"/>
    </source>
</evidence>
<dbReference type="Gene3D" id="3.30.40.10">
    <property type="entry name" value="Zinc/RING finger domain, C3HC4 (zinc finger)"/>
    <property type="match status" value="1"/>
</dbReference>
<evidence type="ECO:0000256" key="2">
    <source>
        <dbReference type="ARBA" id="ARBA00022679"/>
    </source>
</evidence>
<comment type="caution">
    <text evidence="12">The sequence shown here is derived from an EMBL/GenBank/DDBJ whole genome shotgun (WGS) entry which is preliminary data.</text>
</comment>
<dbReference type="EMBL" id="MPUH01000054">
    <property type="protein sequence ID" value="OMJ92795.1"/>
    <property type="molecule type" value="Genomic_DNA"/>
</dbReference>
<dbReference type="GO" id="GO:0016740">
    <property type="term" value="F:transferase activity"/>
    <property type="evidence" value="ECO:0007669"/>
    <property type="project" value="UniProtKB-KW"/>
</dbReference>
<dbReference type="SMART" id="SM00744">
    <property type="entry name" value="RINGv"/>
    <property type="match status" value="1"/>
</dbReference>
<evidence type="ECO:0000256" key="6">
    <source>
        <dbReference type="ARBA" id="ARBA00022786"/>
    </source>
</evidence>
<feature type="transmembrane region" description="Helical" evidence="10">
    <location>
        <begin position="163"/>
        <end position="185"/>
    </location>
</feature>
<sequence>MQSIDLSNSYLDPIESPIKRLTHISLEVRRSSISSPLKVQTSKSGEIFIENCGFLKQNYAFELDQKEKINVAQINIEKETTFCPDEQKMCRICYSSENGLALVSSCSCTGSQKYVHEECLKTWLLNKKQENLGQCELCKTDFRMKFEVISIWMPFKDIKTCKSWAPCLISVLLLAAITYICYISFENKSNSLVTTTGSVILGFICIACCAKSFFSMFRVCFVRKIQNWKIIDNDNP</sequence>
<dbReference type="PROSITE" id="PS51292">
    <property type="entry name" value="ZF_RING_CH"/>
    <property type="match status" value="1"/>
</dbReference>
<accession>A0A1R2CUY6</accession>
<dbReference type="GO" id="GO:0008270">
    <property type="term" value="F:zinc ion binding"/>
    <property type="evidence" value="ECO:0007669"/>
    <property type="project" value="UniProtKB-KW"/>
</dbReference>
<feature type="transmembrane region" description="Helical" evidence="10">
    <location>
        <begin position="191"/>
        <end position="214"/>
    </location>
</feature>
<gene>
    <name evidence="12" type="ORF">SteCoe_4334</name>
</gene>
<protein>
    <recommendedName>
        <fullName evidence="11">RING-CH-type domain-containing protein</fullName>
    </recommendedName>
</protein>
<dbReference type="CDD" id="cd16495">
    <property type="entry name" value="RING_CH-C4HC3_MARCH"/>
    <property type="match status" value="1"/>
</dbReference>
<proteinExistence type="predicted"/>
<dbReference type="GO" id="GO:0016020">
    <property type="term" value="C:membrane"/>
    <property type="evidence" value="ECO:0007669"/>
    <property type="project" value="UniProtKB-SubCell"/>
</dbReference>
<dbReference type="Pfam" id="PF12906">
    <property type="entry name" value="RINGv"/>
    <property type="match status" value="1"/>
</dbReference>
<keyword evidence="6" id="KW-0833">Ubl conjugation pathway</keyword>
<dbReference type="PANTHER" id="PTHR46065">
    <property type="entry name" value="E3 UBIQUITIN-PROTEIN LIGASE MARCH 2/3 FAMILY MEMBER"/>
    <property type="match status" value="1"/>
</dbReference>
<name>A0A1R2CUY6_9CILI</name>
<evidence type="ECO:0000313" key="13">
    <source>
        <dbReference type="Proteomes" id="UP000187209"/>
    </source>
</evidence>
<dbReference type="Proteomes" id="UP000187209">
    <property type="component" value="Unassembled WGS sequence"/>
</dbReference>
<dbReference type="PANTHER" id="PTHR46065:SF3">
    <property type="entry name" value="FI20425P1"/>
    <property type="match status" value="1"/>
</dbReference>
<evidence type="ECO:0000256" key="9">
    <source>
        <dbReference type="ARBA" id="ARBA00023136"/>
    </source>
</evidence>
<evidence type="ECO:0000256" key="10">
    <source>
        <dbReference type="SAM" id="Phobius"/>
    </source>
</evidence>
<dbReference type="AlphaFoldDB" id="A0A1R2CUY6"/>